<sequence length="75" mass="8701">MFVRPFSRNIPKYSNLCIVIHRQLSLNPLASKILEVSSFKSDFPDVPVADSPFHLKLLETSWQNYLKDHTRPAFV</sequence>
<dbReference type="AlphaFoldDB" id="A0A914E9Q7"/>
<name>A0A914E9Q7_9BILA</name>
<protein>
    <submittedName>
        <fullName evidence="2">Uncharacterized protein</fullName>
    </submittedName>
</protein>
<organism evidence="1 2">
    <name type="scientific">Acrobeloides nanus</name>
    <dbReference type="NCBI Taxonomy" id="290746"/>
    <lineage>
        <taxon>Eukaryota</taxon>
        <taxon>Metazoa</taxon>
        <taxon>Ecdysozoa</taxon>
        <taxon>Nematoda</taxon>
        <taxon>Chromadorea</taxon>
        <taxon>Rhabditida</taxon>
        <taxon>Tylenchina</taxon>
        <taxon>Cephalobomorpha</taxon>
        <taxon>Cephaloboidea</taxon>
        <taxon>Cephalobidae</taxon>
        <taxon>Acrobeloides</taxon>
    </lineage>
</organism>
<proteinExistence type="predicted"/>
<accession>A0A914E9Q7</accession>
<reference evidence="2" key="1">
    <citation type="submission" date="2022-11" db="UniProtKB">
        <authorList>
            <consortium name="WormBaseParasite"/>
        </authorList>
    </citation>
    <scope>IDENTIFICATION</scope>
</reference>
<evidence type="ECO:0000313" key="2">
    <source>
        <dbReference type="WBParaSite" id="ACRNAN_scaffold6335.g24472.t1"/>
    </source>
</evidence>
<keyword evidence="1" id="KW-1185">Reference proteome</keyword>
<dbReference type="WBParaSite" id="ACRNAN_scaffold6335.g24472.t1">
    <property type="protein sequence ID" value="ACRNAN_scaffold6335.g24472.t1"/>
    <property type="gene ID" value="ACRNAN_scaffold6335.g24472"/>
</dbReference>
<evidence type="ECO:0000313" key="1">
    <source>
        <dbReference type="Proteomes" id="UP000887540"/>
    </source>
</evidence>
<dbReference type="Proteomes" id="UP000887540">
    <property type="component" value="Unplaced"/>
</dbReference>